<feature type="compositionally biased region" description="Polar residues" evidence="1">
    <location>
        <begin position="326"/>
        <end position="335"/>
    </location>
</feature>
<organism evidence="3 4">
    <name type="scientific">Rhizopogon vesiculosus</name>
    <dbReference type="NCBI Taxonomy" id="180088"/>
    <lineage>
        <taxon>Eukaryota</taxon>
        <taxon>Fungi</taxon>
        <taxon>Dikarya</taxon>
        <taxon>Basidiomycota</taxon>
        <taxon>Agaricomycotina</taxon>
        <taxon>Agaricomycetes</taxon>
        <taxon>Agaricomycetidae</taxon>
        <taxon>Boletales</taxon>
        <taxon>Suillineae</taxon>
        <taxon>Rhizopogonaceae</taxon>
        <taxon>Rhizopogon</taxon>
    </lineage>
</organism>
<dbReference type="EMBL" id="LVVM01004023">
    <property type="protein sequence ID" value="OJA13756.1"/>
    <property type="molecule type" value="Genomic_DNA"/>
</dbReference>
<reference evidence="3 4" key="1">
    <citation type="submission" date="2016-03" db="EMBL/GenBank/DDBJ databases">
        <title>Comparative genomics of the ectomycorrhizal sister species Rhizopogon vinicolor and Rhizopogon vesiculosus (Basidiomycota: Boletales) reveals a divergence of the mating type B locus.</title>
        <authorList>
            <person name="Mujic A.B."/>
            <person name="Kuo A."/>
            <person name="Tritt A."/>
            <person name="Lipzen A."/>
            <person name="Chen C."/>
            <person name="Johnson J."/>
            <person name="Sharma A."/>
            <person name="Barry K."/>
            <person name="Grigoriev I.V."/>
            <person name="Spatafora J.W."/>
        </authorList>
    </citation>
    <scope>NUCLEOTIDE SEQUENCE [LARGE SCALE GENOMIC DNA]</scope>
    <source>
        <strain evidence="3 4">AM-OR11-056</strain>
    </source>
</reference>
<keyword evidence="2" id="KW-1133">Transmembrane helix</keyword>
<evidence type="ECO:0000256" key="2">
    <source>
        <dbReference type="SAM" id="Phobius"/>
    </source>
</evidence>
<feature type="transmembrane region" description="Helical" evidence="2">
    <location>
        <begin position="12"/>
        <end position="34"/>
    </location>
</feature>
<feature type="transmembrane region" description="Helical" evidence="2">
    <location>
        <begin position="162"/>
        <end position="183"/>
    </location>
</feature>
<feature type="region of interest" description="Disordered" evidence="1">
    <location>
        <begin position="313"/>
        <end position="335"/>
    </location>
</feature>
<keyword evidence="4" id="KW-1185">Reference proteome</keyword>
<evidence type="ECO:0000313" key="4">
    <source>
        <dbReference type="Proteomes" id="UP000183567"/>
    </source>
</evidence>
<dbReference type="AlphaFoldDB" id="A0A1J8QPT8"/>
<feature type="transmembrane region" description="Helical" evidence="2">
    <location>
        <begin position="120"/>
        <end position="142"/>
    </location>
</feature>
<protein>
    <submittedName>
        <fullName evidence="3">Uncharacterized protein</fullName>
    </submittedName>
</protein>
<evidence type="ECO:0000256" key="1">
    <source>
        <dbReference type="SAM" id="MobiDB-lite"/>
    </source>
</evidence>
<accession>A0A1J8QPT8</accession>
<dbReference type="OrthoDB" id="3357408at2759"/>
<comment type="caution">
    <text evidence="3">The sequence shown here is derived from an EMBL/GenBank/DDBJ whole genome shotgun (WGS) entry which is preliminary data.</text>
</comment>
<keyword evidence="2" id="KW-0812">Transmembrane</keyword>
<gene>
    <name evidence="3" type="ORF">AZE42_01553</name>
</gene>
<feature type="transmembrane region" description="Helical" evidence="2">
    <location>
        <begin position="204"/>
        <end position="230"/>
    </location>
</feature>
<feature type="compositionally biased region" description="Basic and acidic residues" evidence="1">
    <location>
        <begin position="315"/>
        <end position="325"/>
    </location>
</feature>
<sequence>MSISVKEATILSIIIESILYGISTFLFGITLWSLTYQRNSAQVARPMLAAACLLFLLGTMRIVVDANHVWQGFISDGGADEFFLDVSKNTFKNALYEIETLVGDAILIYRCYVVWQRFELIIAPVIGWVAIAVTGTHTVLSISQLSPTSANIIFMQETTAKWVISFYSMAFATNFIATSYGILAFKLWSVHQGSSRMRTTKSHVYPVLLVIMECGALYSMSLVTMLATYLTASNSAYIVIDMIGQIIPITFFMIIVRTAMLRFKDRTSQGLVTYSGASDRLPISRTMKVHIDRVRVVDTDVDVGTASRVSSAHQNDSKVLNRQESPENIYSTRAG</sequence>
<dbReference type="Proteomes" id="UP000183567">
    <property type="component" value="Unassembled WGS sequence"/>
</dbReference>
<feature type="transmembrane region" description="Helical" evidence="2">
    <location>
        <begin position="46"/>
        <end position="64"/>
    </location>
</feature>
<proteinExistence type="predicted"/>
<evidence type="ECO:0000313" key="3">
    <source>
        <dbReference type="EMBL" id="OJA13756.1"/>
    </source>
</evidence>
<keyword evidence="2" id="KW-0472">Membrane</keyword>
<feature type="transmembrane region" description="Helical" evidence="2">
    <location>
        <begin position="236"/>
        <end position="256"/>
    </location>
</feature>
<name>A0A1J8QPT8_9AGAM</name>